<dbReference type="Pfam" id="PF07521">
    <property type="entry name" value="RMMBL"/>
    <property type="match status" value="1"/>
</dbReference>
<dbReference type="GO" id="GO:0004521">
    <property type="term" value="F:RNA endonuclease activity"/>
    <property type="evidence" value="ECO:0007669"/>
    <property type="project" value="TreeGrafter"/>
</dbReference>
<dbReference type="Pfam" id="PF10996">
    <property type="entry name" value="Beta-Casp"/>
    <property type="match status" value="1"/>
</dbReference>
<dbReference type="InterPro" id="IPR011108">
    <property type="entry name" value="RMMBL"/>
</dbReference>
<evidence type="ECO:0000313" key="4">
    <source>
        <dbReference type="EMBL" id="OGZ61061.1"/>
    </source>
</evidence>
<name>A0A1G2HFQ0_9BACT</name>
<evidence type="ECO:0000313" key="5">
    <source>
        <dbReference type="Proteomes" id="UP000179153"/>
    </source>
</evidence>
<dbReference type="InterPro" id="IPR001279">
    <property type="entry name" value="Metallo-B-lactamas"/>
</dbReference>
<protein>
    <recommendedName>
        <fullName evidence="6">MBL fold hydrolase</fullName>
    </recommendedName>
</protein>
<dbReference type="CDD" id="cd16295">
    <property type="entry name" value="TTHA0252-CPSF-like_MBL-fold"/>
    <property type="match status" value="1"/>
</dbReference>
<dbReference type="AlphaFoldDB" id="A0A1G2HFQ0"/>
<gene>
    <name evidence="4" type="ORF">A2932_01105</name>
</gene>
<dbReference type="Pfam" id="PF00753">
    <property type="entry name" value="Lactamase_B"/>
    <property type="match status" value="1"/>
</dbReference>
<organism evidence="4 5">
    <name type="scientific">Candidatus Spechtbacteria bacterium RIFCSPLOWO2_01_FULL_46_10</name>
    <dbReference type="NCBI Taxonomy" id="1802163"/>
    <lineage>
        <taxon>Bacteria</taxon>
        <taxon>Candidatus Spechtiibacteriota</taxon>
    </lineage>
</organism>
<dbReference type="EMBL" id="MHOI01000031">
    <property type="protein sequence ID" value="OGZ61061.1"/>
    <property type="molecule type" value="Genomic_DNA"/>
</dbReference>
<keyword evidence="1" id="KW-0378">Hydrolase</keyword>
<dbReference type="SMART" id="SM00849">
    <property type="entry name" value="Lactamase_B"/>
    <property type="match status" value="1"/>
</dbReference>
<dbReference type="PANTHER" id="PTHR11203:SF37">
    <property type="entry name" value="INTEGRATOR COMPLEX SUBUNIT 11"/>
    <property type="match status" value="1"/>
</dbReference>
<accession>A0A1G2HFQ0</accession>
<evidence type="ECO:0000259" key="3">
    <source>
        <dbReference type="SMART" id="SM01027"/>
    </source>
</evidence>
<evidence type="ECO:0000256" key="1">
    <source>
        <dbReference type="ARBA" id="ARBA00022801"/>
    </source>
</evidence>
<feature type="domain" description="Metallo-beta-lactamase" evidence="2">
    <location>
        <begin position="14"/>
        <end position="238"/>
    </location>
</feature>
<evidence type="ECO:0000259" key="2">
    <source>
        <dbReference type="SMART" id="SM00849"/>
    </source>
</evidence>
<evidence type="ECO:0008006" key="6">
    <source>
        <dbReference type="Google" id="ProtNLM"/>
    </source>
</evidence>
<dbReference type="Gene3D" id="3.60.15.10">
    <property type="entry name" value="Ribonuclease Z/Hydroxyacylglutathione hydrolase-like"/>
    <property type="match status" value="1"/>
</dbReference>
<dbReference type="InterPro" id="IPR022712">
    <property type="entry name" value="Beta_Casp"/>
</dbReference>
<dbReference type="SMART" id="SM01027">
    <property type="entry name" value="Beta-Casp"/>
    <property type="match status" value="1"/>
</dbReference>
<dbReference type="Proteomes" id="UP000179153">
    <property type="component" value="Unassembled WGS sequence"/>
</dbReference>
<dbReference type="GO" id="GO:0016787">
    <property type="term" value="F:hydrolase activity"/>
    <property type="evidence" value="ECO:0007669"/>
    <property type="project" value="UniProtKB-KW"/>
</dbReference>
<feature type="domain" description="Beta-Casp" evidence="3">
    <location>
        <begin position="243"/>
        <end position="368"/>
    </location>
</feature>
<dbReference type="InterPro" id="IPR050698">
    <property type="entry name" value="MBL"/>
</dbReference>
<dbReference type="Gene3D" id="3.40.50.10890">
    <property type="match status" value="1"/>
</dbReference>
<proteinExistence type="predicted"/>
<dbReference type="PANTHER" id="PTHR11203">
    <property type="entry name" value="CLEAVAGE AND POLYADENYLATION SPECIFICITY FACTOR FAMILY MEMBER"/>
    <property type="match status" value="1"/>
</dbReference>
<dbReference type="SUPFAM" id="SSF56281">
    <property type="entry name" value="Metallo-hydrolase/oxidoreductase"/>
    <property type="match status" value="1"/>
</dbReference>
<reference evidence="4 5" key="1">
    <citation type="journal article" date="2016" name="Nat. Commun.">
        <title>Thousands of microbial genomes shed light on interconnected biogeochemical processes in an aquifer system.</title>
        <authorList>
            <person name="Anantharaman K."/>
            <person name="Brown C.T."/>
            <person name="Hug L.A."/>
            <person name="Sharon I."/>
            <person name="Castelle C.J."/>
            <person name="Probst A.J."/>
            <person name="Thomas B.C."/>
            <person name="Singh A."/>
            <person name="Wilkins M.J."/>
            <person name="Karaoz U."/>
            <person name="Brodie E.L."/>
            <person name="Williams K.H."/>
            <person name="Hubbard S.S."/>
            <person name="Banfield J.F."/>
        </authorList>
    </citation>
    <scope>NUCLEOTIDE SEQUENCE [LARGE SCALE GENOMIC DNA]</scope>
</reference>
<dbReference type="STRING" id="1802163.A2932_01105"/>
<comment type="caution">
    <text evidence="4">The sequence shown here is derived from an EMBL/GenBank/DDBJ whole genome shotgun (WGS) entry which is preliminary data.</text>
</comment>
<dbReference type="InterPro" id="IPR036866">
    <property type="entry name" value="RibonucZ/Hydroxyglut_hydro"/>
</dbReference>
<sequence length="457" mass="51226">MAKLTFYGGALSVTGSNYLIETKKSKVLVDVGMFQGGAAQRKKNYKKFPYDPKNIDAVCITHAHIDHTGRLPKLVKDGFNKQIYATEPTVGLSAVMLKDSAHIIAEEMPPGEKPLYSIGDVKRTARHFQGIAYNKEVRVTDDIRVRFRDAGHILGSAIIEVFVKEDNKETKIVFSGDLGNPPSPLLNLPTLIDGADYVLVESTYGNRRHEDRQARREFLENAIEDTVTEGGILMVPAFALERTQEMLFELNSLVEHNRIPNVPIFIDSPLAIDATKVYARSDKYFSKRAKYLIERGDDLFNFPNLKFTYTTEESKKINDVPPPKVILAGSGMSTAGRILHHERRYLRDPKSTLLIVGYQAEGTLGRKLLDGAKTVRLFGEKIPVRAHIRAIGGYSAHADKDALFTWVNHIRRSNPQRLKKVFCVQGEREAAKALATKFHDFMAIDAVVPKPGDVFKF</sequence>